<name>A0A9P2LCZ6_ACIBA</name>
<dbReference type="EMBL" id="AAYLMQ010000008">
    <property type="protein sequence ID" value="EGY2376697.1"/>
    <property type="molecule type" value="Genomic_DNA"/>
</dbReference>
<reference evidence="1" key="1">
    <citation type="submission" date="2020-12" db="EMBL/GenBank/DDBJ databases">
        <authorList>
            <consortium name="Clinical and Environmental Microbiology Branch: Whole genome sequencing antimicrobial resistance pathogens in the healthcare setting"/>
        </authorList>
    </citation>
    <scope>NUCLEOTIDE SEQUENCE</scope>
    <source>
        <strain evidence="1">2018HL-00813</strain>
    </source>
</reference>
<organism evidence="1">
    <name type="scientific">Acinetobacter baumannii</name>
    <dbReference type="NCBI Taxonomy" id="470"/>
    <lineage>
        <taxon>Bacteria</taxon>
        <taxon>Pseudomonadati</taxon>
        <taxon>Pseudomonadota</taxon>
        <taxon>Gammaproteobacteria</taxon>
        <taxon>Moraxellales</taxon>
        <taxon>Moraxellaceae</taxon>
        <taxon>Acinetobacter</taxon>
        <taxon>Acinetobacter calcoaceticus/baumannii complex</taxon>
    </lineage>
</organism>
<evidence type="ECO:0000313" key="1">
    <source>
        <dbReference type="EMBL" id="EGY2376697.1"/>
    </source>
</evidence>
<comment type="caution">
    <text evidence="1">The sequence shown here is derived from an EMBL/GenBank/DDBJ whole genome shotgun (WGS) entry which is preliminary data.</text>
</comment>
<protein>
    <submittedName>
        <fullName evidence="1">Uncharacterized protein</fullName>
    </submittedName>
</protein>
<dbReference type="RefSeq" id="WP_064192168.1">
    <property type="nucleotide sequence ID" value="NZ_CAJHFX010000001.1"/>
</dbReference>
<sequence>MEVKPIFKLPNLAETQEWACEQGCENVHPRLYRNVYSQTWDTDGNLTEELAEHYYTCGRKHLLMVWDESTSDYAELADEFYKEPSHG</sequence>
<accession>A0A9P2LCZ6</accession>
<dbReference type="AlphaFoldDB" id="A0A9P2LCZ6"/>
<proteinExistence type="predicted"/>
<gene>
    <name evidence="1" type="ORF">JHZ39_001031</name>
</gene>